<sequence>MKRWMYRGWSDDAAKAQAFFRAFGQGEKSRETKRKMAGTGVARISLFEGSGHWFLYAETEIANERAGIPFEAFFPGLPSVLAGWPGERESRTCVPMSDIFHYRRDADSRSWRRTRQTESYGRLARLRPDKISSYVFYHYQYQEEKPGDGDKYGIIGLHEQWLFFYAERPATLEAAPYEGTLNTRRTPEDWGTVMRPHFIPWTEAEENEDVWLNLERVLEIGAAQEEGE</sequence>
<protein>
    <submittedName>
        <fullName evidence="1">Uncharacterized protein</fullName>
    </submittedName>
</protein>
<accession>A0ABQ1ZVC3</accession>
<evidence type="ECO:0000313" key="2">
    <source>
        <dbReference type="Proteomes" id="UP000605427"/>
    </source>
</evidence>
<organism evidence="1 2">
    <name type="scientific">Saccharibacillus endophyticus</name>
    <dbReference type="NCBI Taxonomy" id="2060666"/>
    <lineage>
        <taxon>Bacteria</taxon>
        <taxon>Bacillati</taxon>
        <taxon>Bacillota</taxon>
        <taxon>Bacilli</taxon>
        <taxon>Bacillales</taxon>
        <taxon>Paenibacillaceae</taxon>
        <taxon>Saccharibacillus</taxon>
    </lineage>
</organism>
<dbReference type="Proteomes" id="UP000605427">
    <property type="component" value="Unassembled WGS sequence"/>
</dbReference>
<dbReference type="EMBL" id="BMDD01000002">
    <property type="protein sequence ID" value="GGH78169.1"/>
    <property type="molecule type" value="Genomic_DNA"/>
</dbReference>
<keyword evidence="2" id="KW-1185">Reference proteome</keyword>
<evidence type="ECO:0000313" key="1">
    <source>
        <dbReference type="EMBL" id="GGH78169.1"/>
    </source>
</evidence>
<name>A0ABQ1ZVC3_9BACL</name>
<proteinExistence type="predicted"/>
<reference evidence="2" key="1">
    <citation type="journal article" date="2019" name="Int. J. Syst. Evol. Microbiol.">
        <title>The Global Catalogue of Microorganisms (GCM) 10K type strain sequencing project: providing services to taxonomists for standard genome sequencing and annotation.</title>
        <authorList>
            <consortium name="The Broad Institute Genomics Platform"/>
            <consortium name="The Broad Institute Genome Sequencing Center for Infectious Disease"/>
            <person name="Wu L."/>
            <person name="Ma J."/>
        </authorList>
    </citation>
    <scope>NUCLEOTIDE SEQUENCE [LARGE SCALE GENOMIC DNA]</scope>
    <source>
        <strain evidence="2">CCM 8702</strain>
    </source>
</reference>
<comment type="caution">
    <text evidence="1">The sequence shown here is derived from an EMBL/GenBank/DDBJ whole genome shotgun (WGS) entry which is preliminary data.</text>
</comment>
<gene>
    <name evidence="1" type="ORF">GCM10007362_23050</name>
</gene>
<dbReference type="RefSeq" id="WP_172247354.1">
    <property type="nucleotide sequence ID" value="NZ_BMDD01000002.1"/>
</dbReference>